<dbReference type="EMBL" id="LICD01000253">
    <property type="protein sequence ID" value="KRO78931.1"/>
    <property type="molecule type" value="Genomic_DNA"/>
</dbReference>
<feature type="domain" description="Gcp-like" evidence="4">
    <location>
        <begin position="46"/>
        <end position="173"/>
    </location>
</feature>
<evidence type="ECO:0000259" key="4">
    <source>
        <dbReference type="Pfam" id="PF00814"/>
    </source>
</evidence>
<dbReference type="InterPro" id="IPR043129">
    <property type="entry name" value="ATPase_NBD"/>
</dbReference>
<comment type="similarity">
    <text evidence="1">Belongs to the KAE1 / TsaD family. TsaB subfamily.</text>
</comment>
<evidence type="ECO:0000313" key="5">
    <source>
        <dbReference type="EMBL" id="KRO78931.1"/>
    </source>
</evidence>
<dbReference type="Proteomes" id="UP000051242">
    <property type="component" value="Unassembled WGS sequence"/>
</dbReference>
<dbReference type="Gene3D" id="3.30.420.40">
    <property type="match status" value="2"/>
</dbReference>
<dbReference type="GO" id="GO:0002949">
    <property type="term" value="P:tRNA threonylcarbamoyladenosine modification"/>
    <property type="evidence" value="ECO:0007669"/>
    <property type="project" value="InterPro"/>
</dbReference>
<name>A0A0R2T2G9_9GAMM</name>
<dbReference type="InterPro" id="IPR022496">
    <property type="entry name" value="T6A_TsaB"/>
</dbReference>
<dbReference type="InterPro" id="IPR000905">
    <property type="entry name" value="Gcp-like_dom"/>
</dbReference>
<evidence type="ECO:0000256" key="3">
    <source>
        <dbReference type="ARBA" id="ARBA00032446"/>
    </source>
</evidence>
<dbReference type="PANTHER" id="PTHR11735">
    <property type="entry name" value="TRNA N6-ADENOSINE THREONYLCARBAMOYLTRANSFERASE"/>
    <property type="match status" value="1"/>
</dbReference>
<proteinExistence type="inferred from homology"/>
<reference evidence="5 6" key="1">
    <citation type="submission" date="2015-10" db="EMBL/GenBank/DDBJ databases">
        <title>Metagenome-Assembled Genomes uncover a global brackish microbiome.</title>
        <authorList>
            <person name="Hugerth L.W."/>
            <person name="Larsson J."/>
            <person name="Alneberg J."/>
            <person name="Lindh M.V."/>
            <person name="Legrand C."/>
            <person name="Pinhassi J."/>
            <person name="Andersson A.F."/>
        </authorList>
    </citation>
    <scope>NUCLEOTIDE SEQUENCE [LARGE SCALE GENOMIC DNA]</scope>
    <source>
        <strain evidence="5">BACL22 MAG-120619-bin3</strain>
    </source>
</reference>
<evidence type="ECO:0000256" key="1">
    <source>
        <dbReference type="ARBA" id="ARBA00010493"/>
    </source>
</evidence>
<dbReference type="GO" id="GO:0005829">
    <property type="term" value="C:cytosol"/>
    <property type="evidence" value="ECO:0007669"/>
    <property type="project" value="TreeGrafter"/>
</dbReference>
<sequence>MSLRHFLYQGELTMSQLPILLIDTSASRCAVGLAADVLYQRFGEEERKSAQNLLPLVAEIAQSADIALNDLSAVAVMAGPGSFTGLRIGVGVAQALAMANKTPGIALSNLAVLALAAAEESELDTFLVALAAREGEFYFAAYTLDENLGVRLVGKEQVAPADQLIMPEGLEEAALVGDVWASEESLRLLAAGSLARASHFNPGVSLEIMAKLAAKRLAAGLVGDASSLRPNYVKEQLDY</sequence>
<protein>
    <recommendedName>
        <fullName evidence="2">tRNA threonylcarbamoyladenosine biosynthesis protein TsaB</fullName>
    </recommendedName>
    <alternativeName>
        <fullName evidence="3">t(6)A37 threonylcarbamoyladenosine biosynthesis protein TsaB</fullName>
    </alternativeName>
</protein>
<dbReference type="Pfam" id="PF00814">
    <property type="entry name" value="TsaD"/>
    <property type="match status" value="1"/>
</dbReference>
<dbReference type="NCBIfam" id="TIGR03725">
    <property type="entry name" value="T6A_YeaZ"/>
    <property type="match status" value="1"/>
</dbReference>
<evidence type="ECO:0000256" key="2">
    <source>
        <dbReference type="ARBA" id="ARBA00019012"/>
    </source>
</evidence>
<comment type="caution">
    <text evidence="5">The sequence shown here is derived from an EMBL/GenBank/DDBJ whole genome shotgun (WGS) entry which is preliminary data.</text>
</comment>
<organism evidence="5 6">
    <name type="scientific">OM182 bacterium BACL3 MAG-120619-bin3</name>
    <dbReference type="NCBI Taxonomy" id="1655593"/>
    <lineage>
        <taxon>Bacteria</taxon>
        <taxon>Pseudomonadati</taxon>
        <taxon>Pseudomonadota</taxon>
        <taxon>Gammaproteobacteria</taxon>
        <taxon>OMG group</taxon>
        <taxon>OM182 clade</taxon>
    </lineage>
</organism>
<dbReference type="AlphaFoldDB" id="A0A0R2T2G9"/>
<gene>
    <name evidence="5" type="ORF">ABR85_03315</name>
</gene>
<accession>A0A0R2T2G9</accession>
<dbReference type="PANTHER" id="PTHR11735:SF11">
    <property type="entry name" value="TRNA THREONYLCARBAMOYLADENOSINE BIOSYNTHESIS PROTEIN TSAB"/>
    <property type="match status" value="1"/>
</dbReference>
<dbReference type="SUPFAM" id="SSF53067">
    <property type="entry name" value="Actin-like ATPase domain"/>
    <property type="match status" value="2"/>
</dbReference>
<evidence type="ECO:0000313" key="6">
    <source>
        <dbReference type="Proteomes" id="UP000051242"/>
    </source>
</evidence>